<evidence type="ECO:0000313" key="3">
    <source>
        <dbReference type="Proteomes" id="UP000008037"/>
    </source>
</evidence>
<evidence type="ECO:0000256" key="1">
    <source>
        <dbReference type="ARBA" id="ARBA00023125"/>
    </source>
</evidence>
<name>K0IE01_NITGG</name>
<dbReference type="KEGG" id="nga:Ngar_c00980"/>
<evidence type="ECO:0000313" key="2">
    <source>
        <dbReference type="EMBL" id="AFU57048.1"/>
    </source>
</evidence>
<dbReference type="Proteomes" id="UP000008037">
    <property type="component" value="Chromosome"/>
</dbReference>
<dbReference type="AlphaFoldDB" id="K0IE01"/>
<protein>
    <submittedName>
        <fullName evidence="2">Putative transposase</fullName>
    </submittedName>
</protein>
<dbReference type="HOGENOM" id="CLU_2103580_0_0_2"/>
<dbReference type="OrthoDB" id="12009at2157"/>
<keyword evidence="1" id="KW-0238">DNA-binding</keyword>
<accession>K0IE01</accession>
<sequence length="115" mass="13368">MMCGSGVKVLWQIRKEKTRISQLLHHISKAIVESAKENKIAIVKTFVVSAIYTSEAITKAESISYRSRLNGWSFAEIKRQIEYKARWKGVYQQFNYYQLKKPEAHLSSVHHAGRR</sequence>
<dbReference type="GO" id="GO:0003677">
    <property type="term" value="F:DNA binding"/>
    <property type="evidence" value="ECO:0007669"/>
    <property type="project" value="UniProtKB-KW"/>
</dbReference>
<reference evidence="2 3" key="1">
    <citation type="journal article" date="2012" name="Environ. Microbiol.">
        <title>The genome of the ammonia-oxidizing Candidatus Nitrososphaera gargensis: insights into metabolic versatility and environmental adaptations.</title>
        <authorList>
            <person name="Spang A."/>
            <person name="Poehlein A."/>
            <person name="Offre P."/>
            <person name="Zumbragel S."/>
            <person name="Haider S."/>
            <person name="Rychlik N."/>
            <person name="Nowka B."/>
            <person name="Schmeisser C."/>
            <person name="Lebedeva E.V."/>
            <person name="Rattei T."/>
            <person name="Bohm C."/>
            <person name="Schmid M."/>
            <person name="Galushko A."/>
            <person name="Hatzenpichler R."/>
            <person name="Weinmaier T."/>
            <person name="Daniel R."/>
            <person name="Schleper C."/>
            <person name="Spieck E."/>
            <person name="Streit W."/>
            <person name="Wagner M."/>
        </authorList>
    </citation>
    <scope>NUCLEOTIDE SEQUENCE [LARGE SCALE GENOMIC DNA]</scope>
    <source>
        <strain evidence="3">Ga9.2</strain>
    </source>
</reference>
<dbReference type="InterPro" id="IPR010095">
    <property type="entry name" value="Cas12f1-like_TNB"/>
</dbReference>
<keyword evidence="3" id="KW-1185">Reference proteome</keyword>
<gene>
    <name evidence="2" type="ordered locus">Ngar_c00980</name>
</gene>
<dbReference type="BioCyc" id="CNIT1237085:G1324-98-MONOMER"/>
<dbReference type="NCBIfam" id="TIGR01766">
    <property type="entry name" value="IS200/IS605 family accessory protein TnpB-like domain"/>
    <property type="match status" value="1"/>
</dbReference>
<dbReference type="InParanoid" id="K0IE01"/>
<proteinExistence type="predicted"/>
<organism evidence="2 3">
    <name type="scientific">Nitrososphaera gargensis (strain Ga9.2)</name>
    <dbReference type="NCBI Taxonomy" id="1237085"/>
    <lineage>
        <taxon>Archaea</taxon>
        <taxon>Nitrososphaerota</taxon>
        <taxon>Nitrososphaeria</taxon>
        <taxon>Nitrososphaerales</taxon>
        <taxon>Nitrososphaeraceae</taxon>
        <taxon>Nitrososphaera</taxon>
    </lineage>
</organism>
<dbReference type="EMBL" id="CP002408">
    <property type="protein sequence ID" value="AFU57048.1"/>
    <property type="molecule type" value="Genomic_DNA"/>
</dbReference>